<dbReference type="EMBL" id="JAEEAQ010001801">
    <property type="protein sequence ID" value="MBI0320716.1"/>
    <property type="molecule type" value="Genomic_DNA"/>
</dbReference>
<dbReference type="InterPro" id="IPR003135">
    <property type="entry name" value="ATP-grasp_carboxylate-amine"/>
</dbReference>
<reference evidence="5 6" key="1">
    <citation type="submission" date="2020-12" db="EMBL/GenBank/DDBJ databases">
        <authorList>
            <person name="Kusuma A.B."/>
            <person name="Nouioui I."/>
            <person name="Goodfellow M."/>
        </authorList>
    </citation>
    <scope>NUCLEOTIDE SEQUENCE [LARGE SCALE GENOMIC DNA]</scope>
    <source>
        <strain evidence="5 6">DSM 41764</strain>
    </source>
</reference>
<keyword evidence="2 3" id="KW-0067">ATP-binding</keyword>
<dbReference type="PANTHER" id="PTHR11609">
    <property type="entry name" value="PURINE BIOSYNTHESIS PROTEIN 6/7, PUR6/7"/>
    <property type="match status" value="1"/>
</dbReference>
<accession>A0ABS0RVQ1</accession>
<sequence>FSGNFAHYGAFENRHANHILDVSFAPADISGKIQAEATAIARGILDTLRVVGVLTVEFFLTKTGKLTVNELAPRPHNSGHLTIDACVCSQFEQQLRAVCGLPLGSTEFLRPAAMANLLGDLWEDGAP</sequence>
<proteinExistence type="predicted"/>
<keyword evidence="6" id="KW-1185">Reference proteome</keyword>
<evidence type="ECO:0000256" key="1">
    <source>
        <dbReference type="ARBA" id="ARBA00022741"/>
    </source>
</evidence>
<evidence type="ECO:0000313" key="5">
    <source>
        <dbReference type="EMBL" id="MBI0320716.1"/>
    </source>
</evidence>
<evidence type="ECO:0000256" key="2">
    <source>
        <dbReference type="ARBA" id="ARBA00022840"/>
    </source>
</evidence>
<feature type="domain" description="ATP-grasp" evidence="4">
    <location>
        <begin position="26"/>
        <end position="99"/>
    </location>
</feature>
<organism evidence="5 6">
    <name type="scientific">Streptomyces javensis</name>
    <dbReference type="NCBI Taxonomy" id="114698"/>
    <lineage>
        <taxon>Bacteria</taxon>
        <taxon>Bacillati</taxon>
        <taxon>Actinomycetota</taxon>
        <taxon>Actinomycetes</taxon>
        <taxon>Kitasatosporales</taxon>
        <taxon>Streptomycetaceae</taxon>
        <taxon>Streptomyces</taxon>
        <taxon>Streptomyces violaceusniger group</taxon>
    </lineage>
</organism>
<dbReference type="PROSITE" id="PS50975">
    <property type="entry name" value="ATP_GRASP"/>
    <property type="match status" value="1"/>
</dbReference>
<name>A0ABS0RVQ1_9ACTN</name>
<dbReference type="Proteomes" id="UP000638849">
    <property type="component" value="Unassembled WGS sequence"/>
</dbReference>
<dbReference type="PANTHER" id="PTHR11609:SF5">
    <property type="entry name" value="PHOSPHORIBOSYLAMINOIMIDAZOLE CARBOXYLASE"/>
    <property type="match status" value="1"/>
</dbReference>
<keyword evidence="1 3" id="KW-0547">Nucleotide-binding</keyword>
<evidence type="ECO:0000313" key="6">
    <source>
        <dbReference type="Proteomes" id="UP000638849"/>
    </source>
</evidence>
<feature type="non-terminal residue" evidence="5">
    <location>
        <position position="1"/>
    </location>
</feature>
<dbReference type="SUPFAM" id="SSF56059">
    <property type="entry name" value="Glutathione synthetase ATP-binding domain-like"/>
    <property type="match status" value="1"/>
</dbReference>
<dbReference type="InterPro" id="IPR011761">
    <property type="entry name" value="ATP-grasp"/>
</dbReference>
<dbReference type="Gene3D" id="3.30.470.20">
    <property type="entry name" value="ATP-grasp fold, B domain"/>
    <property type="match status" value="1"/>
</dbReference>
<evidence type="ECO:0000259" key="4">
    <source>
        <dbReference type="PROSITE" id="PS50975"/>
    </source>
</evidence>
<protein>
    <submittedName>
        <fullName evidence="5">ATP-grasp domain-containing protein</fullName>
    </submittedName>
</protein>
<feature type="non-terminal residue" evidence="5">
    <location>
        <position position="127"/>
    </location>
</feature>
<gene>
    <name evidence="5" type="ORF">JBF12_48785</name>
</gene>
<comment type="caution">
    <text evidence="5">The sequence shown here is derived from an EMBL/GenBank/DDBJ whole genome shotgun (WGS) entry which is preliminary data.</text>
</comment>
<dbReference type="RefSeq" id="WP_198282942.1">
    <property type="nucleotide sequence ID" value="NZ_JAEEAQ010001801.1"/>
</dbReference>
<dbReference type="Pfam" id="PF02222">
    <property type="entry name" value="ATP-grasp"/>
    <property type="match status" value="1"/>
</dbReference>
<evidence type="ECO:0000256" key="3">
    <source>
        <dbReference type="PROSITE-ProRule" id="PRU00409"/>
    </source>
</evidence>